<sequence length="119" mass="13074">MDGTDRNNRSIPHKHMRGAITLELTISQLDTGYMPPERAQEVGQLGYMQWLGVQPGAANYLTLAQQALDKARPFAENSPAVAVFCDLLKASLKRPLKPLVLALPVKQRRGGARARRAAL</sequence>
<gene>
    <name evidence="1" type="ORF">GG681_02280</name>
</gene>
<dbReference type="AlphaFoldDB" id="A0A844AK00"/>
<reference evidence="1 2" key="1">
    <citation type="submission" date="2019-10" db="EMBL/GenBank/DDBJ databases">
        <title>Epibacterium sp. nov., isolated from seawater.</title>
        <authorList>
            <person name="Zhang X."/>
            <person name="Li N."/>
        </authorList>
    </citation>
    <scope>NUCLEOTIDE SEQUENCE [LARGE SCALE GENOMIC DNA]</scope>
    <source>
        <strain evidence="1 2">SM1969</strain>
    </source>
</reference>
<comment type="caution">
    <text evidence="1">The sequence shown here is derived from an EMBL/GenBank/DDBJ whole genome shotgun (WGS) entry which is preliminary data.</text>
</comment>
<name>A0A844AK00_9RHOB</name>
<protein>
    <submittedName>
        <fullName evidence="1">Uncharacterized protein</fullName>
    </submittedName>
</protein>
<evidence type="ECO:0000313" key="2">
    <source>
        <dbReference type="Proteomes" id="UP000436694"/>
    </source>
</evidence>
<organism evidence="1 2">
    <name type="scientific">Tritonibacter aquimaris</name>
    <dbReference type="NCBI Taxonomy" id="2663379"/>
    <lineage>
        <taxon>Bacteria</taxon>
        <taxon>Pseudomonadati</taxon>
        <taxon>Pseudomonadota</taxon>
        <taxon>Alphaproteobacteria</taxon>
        <taxon>Rhodobacterales</taxon>
        <taxon>Paracoccaceae</taxon>
        <taxon>Tritonibacter</taxon>
    </lineage>
</organism>
<proteinExistence type="predicted"/>
<dbReference type="EMBL" id="WIXK01000001">
    <property type="protein sequence ID" value="MQY41455.1"/>
    <property type="molecule type" value="Genomic_DNA"/>
</dbReference>
<accession>A0A844AK00</accession>
<dbReference type="Proteomes" id="UP000436694">
    <property type="component" value="Unassembled WGS sequence"/>
</dbReference>
<keyword evidence="2" id="KW-1185">Reference proteome</keyword>
<evidence type="ECO:0000313" key="1">
    <source>
        <dbReference type="EMBL" id="MQY41455.1"/>
    </source>
</evidence>
<dbReference type="RefSeq" id="WP_153544640.1">
    <property type="nucleotide sequence ID" value="NZ_WIXK01000001.1"/>
</dbReference>